<dbReference type="AlphaFoldDB" id="X1MFP7"/>
<dbReference type="PANTHER" id="PTHR30409:SF1">
    <property type="entry name" value="CARBAMATE KINASE-RELATED"/>
    <property type="match status" value="1"/>
</dbReference>
<feature type="non-terminal residue" evidence="3">
    <location>
        <position position="58"/>
    </location>
</feature>
<name>X1MFP7_9ZZZZ</name>
<evidence type="ECO:0000256" key="1">
    <source>
        <dbReference type="ARBA" id="ARBA00022679"/>
    </source>
</evidence>
<organism evidence="3">
    <name type="scientific">marine sediment metagenome</name>
    <dbReference type="NCBI Taxonomy" id="412755"/>
    <lineage>
        <taxon>unclassified sequences</taxon>
        <taxon>metagenomes</taxon>
        <taxon>ecological metagenomes</taxon>
    </lineage>
</organism>
<keyword evidence="2" id="KW-0418">Kinase</keyword>
<dbReference type="GO" id="GO:0019546">
    <property type="term" value="P:L-arginine deiminase pathway"/>
    <property type="evidence" value="ECO:0007669"/>
    <property type="project" value="TreeGrafter"/>
</dbReference>
<reference evidence="3" key="1">
    <citation type="journal article" date="2014" name="Front. Microbiol.">
        <title>High frequency of phylogenetically diverse reductive dehalogenase-homologous genes in deep subseafloor sedimentary metagenomes.</title>
        <authorList>
            <person name="Kawai M."/>
            <person name="Futagami T."/>
            <person name="Toyoda A."/>
            <person name="Takaki Y."/>
            <person name="Nishi S."/>
            <person name="Hori S."/>
            <person name="Arai W."/>
            <person name="Tsubouchi T."/>
            <person name="Morono Y."/>
            <person name="Uchiyama I."/>
            <person name="Ito T."/>
            <person name="Fujiyama A."/>
            <person name="Inagaki F."/>
            <person name="Takami H."/>
        </authorList>
    </citation>
    <scope>NUCLEOTIDE SEQUENCE</scope>
    <source>
        <strain evidence="3">Expedition CK06-06</strain>
    </source>
</reference>
<evidence type="ECO:0000313" key="3">
    <source>
        <dbReference type="EMBL" id="GAI16916.1"/>
    </source>
</evidence>
<sequence>MAKVILIALGGNAIKQSNEKGSSEEQFKNCWKTTKHISEIIKNLDEEDRLIITHGNGP</sequence>
<evidence type="ECO:0008006" key="4">
    <source>
        <dbReference type="Google" id="ProtNLM"/>
    </source>
</evidence>
<accession>X1MFP7</accession>
<dbReference type="PANTHER" id="PTHR30409">
    <property type="entry name" value="CARBAMATE KINASE"/>
    <property type="match status" value="1"/>
</dbReference>
<dbReference type="InterPro" id="IPR036393">
    <property type="entry name" value="AceGlu_kinase-like_sf"/>
</dbReference>
<dbReference type="EMBL" id="BARV01004270">
    <property type="protein sequence ID" value="GAI16916.1"/>
    <property type="molecule type" value="Genomic_DNA"/>
</dbReference>
<dbReference type="GO" id="GO:0008804">
    <property type="term" value="F:carbamate kinase activity"/>
    <property type="evidence" value="ECO:0007669"/>
    <property type="project" value="InterPro"/>
</dbReference>
<evidence type="ECO:0000256" key="2">
    <source>
        <dbReference type="ARBA" id="ARBA00022777"/>
    </source>
</evidence>
<proteinExistence type="predicted"/>
<gene>
    <name evidence="3" type="ORF">S06H3_09601</name>
</gene>
<protein>
    <recommendedName>
        <fullName evidence="4">Aspartate/glutamate/uridylate kinase domain-containing protein</fullName>
    </recommendedName>
</protein>
<comment type="caution">
    <text evidence="3">The sequence shown here is derived from an EMBL/GenBank/DDBJ whole genome shotgun (WGS) entry which is preliminary data.</text>
</comment>
<dbReference type="GO" id="GO:0005829">
    <property type="term" value="C:cytosol"/>
    <property type="evidence" value="ECO:0007669"/>
    <property type="project" value="TreeGrafter"/>
</dbReference>
<dbReference type="Gene3D" id="3.40.1160.10">
    <property type="entry name" value="Acetylglutamate kinase-like"/>
    <property type="match status" value="1"/>
</dbReference>
<dbReference type="SUPFAM" id="SSF53633">
    <property type="entry name" value="Carbamate kinase-like"/>
    <property type="match status" value="1"/>
</dbReference>
<keyword evidence="1" id="KW-0808">Transferase</keyword>
<dbReference type="InterPro" id="IPR003964">
    <property type="entry name" value="Carb_kinase"/>
</dbReference>